<gene>
    <name evidence="1" type="ORF">PR048_030701</name>
</gene>
<accession>A0ABQ9GA41</accession>
<comment type="caution">
    <text evidence="1">The sequence shown here is derived from an EMBL/GenBank/DDBJ whole genome shotgun (WGS) entry which is preliminary data.</text>
</comment>
<protein>
    <submittedName>
        <fullName evidence="1">Uncharacterized protein</fullName>
    </submittedName>
</protein>
<proteinExistence type="predicted"/>
<dbReference type="EMBL" id="JARBHB010000014">
    <property type="protein sequence ID" value="KAJ8869133.1"/>
    <property type="molecule type" value="Genomic_DNA"/>
</dbReference>
<keyword evidence="2" id="KW-1185">Reference proteome</keyword>
<sequence length="83" mass="9626">MMAVQWLIPDMSRKLRDEIRREAYLTSELIIKQETLRARGLAVEATPSSSDFLREEKDQLRRSISVGNHVRFRNHDTGDVADV</sequence>
<reference evidence="1 2" key="1">
    <citation type="submission" date="2023-02" db="EMBL/GenBank/DDBJ databases">
        <title>LHISI_Scaffold_Assembly.</title>
        <authorList>
            <person name="Stuart O.P."/>
            <person name="Cleave R."/>
            <person name="Magrath M.J.L."/>
            <person name="Mikheyev A.S."/>
        </authorList>
    </citation>
    <scope>NUCLEOTIDE SEQUENCE [LARGE SCALE GENOMIC DNA]</scope>
    <source>
        <strain evidence="1">Daus_M_001</strain>
        <tissue evidence="1">Leg muscle</tissue>
    </source>
</reference>
<evidence type="ECO:0000313" key="1">
    <source>
        <dbReference type="EMBL" id="KAJ8869133.1"/>
    </source>
</evidence>
<name>A0ABQ9GA41_9NEOP</name>
<organism evidence="1 2">
    <name type="scientific">Dryococelus australis</name>
    <dbReference type="NCBI Taxonomy" id="614101"/>
    <lineage>
        <taxon>Eukaryota</taxon>
        <taxon>Metazoa</taxon>
        <taxon>Ecdysozoa</taxon>
        <taxon>Arthropoda</taxon>
        <taxon>Hexapoda</taxon>
        <taxon>Insecta</taxon>
        <taxon>Pterygota</taxon>
        <taxon>Neoptera</taxon>
        <taxon>Polyneoptera</taxon>
        <taxon>Phasmatodea</taxon>
        <taxon>Verophasmatodea</taxon>
        <taxon>Anareolatae</taxon>
        <taxon>Phasmatidae</taxon>
        <taxon>Eurycanthinae</taxon>
        <taxon>Dryococelus</taxon>
    </lineage>
</organism>
<evidence type="ECO:0000313" key="2">
    <source>
        <dbReference type="Proteomes" id="UP001159363"/>
    </source>
</evidence>
<dbReference type="Proteomes" id="UP001159363">
    <property type="component" value="Chromosome 13"/>
</dbReference>